<feature type="compositionally biased region" description="Low complexity" evidence="1">
    <location>
        <begin position="150"/>
        <end position="200"/>
    </location>
</feature>
<protein>
    <submittedName>
        <fullName evidence="3">Uncharacterized protein</fullName>
    </submittedName>
</protein>
<gene>
    <name evidence="3" type="ORF">HELGO_WM20870</name>
</gene>
<evidence type="ECO:0000313" key="3">
    <source>
        <dbReference type="EMBL" id="CAA6819229.1"/>
    </source>
</evidence>
<reference evidence="3" key="1">
    <citation type="submission" date="2020-01" db="EMBL/GenBank/DDBJ databases">
        <authorList>
            <person name="Meier V. D."/>
            <person name="Meier V D."/>
        </authorList>
    </citation>
    <scope>NUCLEOTIDE SEQUENCE</scope>
    <source>
        <strain evidence="3">HLG_WM_MAG_08</strain>
    </source>
</reference>
<name>A0A6S6TXI8_9GAMM</name>
<keyword evidence="2" id="KW-0732">Signal</keyword>
<feature type="chain" id="PRO_5028249697" evidence="2">
    <location>
        <begin position="26"/>
        <end position="266"/>
    </location>
</feature>
<dbReference type="AlphaFoldDB" id="A0A6S6TXI8"/>
<feature type="signal peptide" evidence="2">
    <location>
        <begin position="1"/>
        <end position="25"/>
    </location>
</feature>
<feature type="compositionally biased region" description="Low complexity" evidence="1">
    <location>
        <begin position="74"/>
        <end position="94"/>
    </location>
</feature>
<accession>A0A6S6TXI8</accession>
<evidence type="ECO:0000256" key="2">
    <source>
        <dbReference type="SAM" id="SignalP"/>
    </source>
</evidence>
<feature type="region of interest" description="Disordered" evidence="1">
    <location>
        <begin position="60"/>
        <end position="215"/>
    </location>
</feature>
<organism evidence="3">
    <name type="scientific">uncultured Thiotrichaceae bacterium</name>
    <dbReference type="NCBI Taxonomy" id="298394"/>
    <lineage>
        <taxon>Bacteria</taxon>
        <taxon>Pseudomonadati</taxon>
        <taxon>Pseudomonadota</taxon>
        <taxon>Gammaproteobacteria</taxon>
        <taxon>Thiotrichales</taxon>
        <taxon>Thiotrichaceae</taxon>
        <taxon>environmental samples</taxon>
    </lineage>
</organism>
<dbReference type="EMBL" id="CACVAV010000299">
    <property type="protein sequence ID" value="CAA6819229.1"/>
    <property type="molecule type" value="Genomic_DNA"/>
</dbReference>
<proteinExistence type="predicted"/>
<feature type="compositionally biased region" description="Low complexity" evidence="1">
    <location>
        <begin position="103"/>
        <end position="136"/>
    </location>
</feature>
<sequence>MSYNKILMLVAGLVVTALTSSNAYAVNCGISYYCYRSMTPGPAPEQGSAALARRTAAASNRLSRVASNNRRAQPAGANRAATPRATPRTLQQRQAEARRREQQQQQQLAARRRQAQQQEQQRLAQVRRQQQQRAAANRPQPTNARERLIAQQRAAYQAQQRAAQQRTAQQRAAQQRATQQQAAAAQQRRAQQQAAANRPAAPTPARPSVLTTASQQSCQTITQKITELNRQAVLRSKEGKNDQAQRLFKAVEQLKKEATGKQCPGV</sequence>
<evidence type="ECO:0000256" key="1">
    <source>
        <dbReference type="SAM" id="MobiDB-lite"/>
    </source>
</evidence>